<comment type="similarity">
    <text evidence="10 13">In the N-terminal section; belongs to the UvrB family.</text>
</comment>
<dbReference type="PROSITE" id="PS51194">
    <property type="entry name" value="HELICASE_CTER"/>
    <property type="match status" value="1"/>
</dbReference>
<dbReference type="Pfam" id="PF03461">
    <property type="entry name" value="TRCF"/>
    <property type="match status" value="1"/>
</dbReference>
<dbReference type="EC" id="3.6.4.-" evidence="13"/>
<evidence type="ECO:0000256" key="8">
    <source>
        <dbReference type="ARBA" id="ARBA00023125"/>
    </source>
</evidence>
<dbReference type="GO" id="GO:0003678">
    <property type="term" value="F:DNA helicase activity"/>
    <property type="evidence" value="ECO:0007669"/>
    <property type="project" value="TreeGrafter"/>
</dbReference>
<evidence type="ECO:0000256" key="10">
    <source>
        <dbReference type="ARBA" id="ARBA00061104"/>
    </source>
</evidence>
<dbReference type="RefSeq" id="WP_006731267.1">
    <property type="nucleotide sequence ID" value="NZ_CP049228.1"/>
</dbReference>
<keyword evidence="9 13" id="KW-0234">DNA repair</keyword>
<dbReference type="PANTHER" id="PTHR47964:SF1">
    <property type="entry name" value="ATP-DEPENDENT DNA HELICASE HOMOLOG RECG, CHLOROPLASTIC"/>
    <property type="match status" value="1"/>
</dbReference>
<evidence type="ECO:0000256" key="1">
    <source>
        <dbReference type="ARBA" id="ARBA00004496"/>
    </source>
</evidence>
<accession>A0A6G7B9V1</accession>
<evidence type="ECO:0000313" key="17">
    <source>
        <dbReference type="Proteomes" id="UP000501676"/>
    </source>
</evidence>
<evidence type="ECO:0000256" key="7">
    <source>
        <dbReference type="ARBA" id="ARBA00022840"/>
    </source>
</evidence>
<reference evidence="16 17" key="1">
    <citation type="submission" date="2020-02" db="EMBL/GenBank/DDBJ databases">
        <title>Complete genome sequences of six Lactobacillus iners strains isolated from the human vagina.</title>
        <authorList>
            <person name="France M.T."/>
            <person name="Rutt L."/>
            <person name="Narina S."/>
            <person name="Arbaugh S."/>
            <person name="Humphrys M.S."/>
            <person name="Ma B."/>
            <person name="Hayward M.R."/>
            <person name="Relman D."/>
            <person name="Kwon D.S."/>
            <person name="Ravel J."/>
        </authorList>
    </citation>
    <scope>NUCLEOTIDE SEQUENCE [LARGE SCALE GENOMIC DNA]</scope>
    <source>
        <strain evidence="16 17">C0210C1</strain>
    </source>
</reference>
<evidence type="ECO:0000256" key="2">
    <source>
        <dbReference type="ARBA" id="ARBA00022490"/>
    </source>
</evidence>
<dbReference type="GO" id="GO:0000716">
    <property type="term" value="P:transcription-coupled nucleotide-excision repair, DNA damage recognition"/>
    <property type="evidence" value="ECO:0007669"/>
    <property type="project" value="UniProtKB-UniRule"/>
</dbReference>
<dbReference type="InterPro" id="IPR037235">
    <property type="entry name" value="TRCF-like_C_D7"/>
</dbReference>
<comment type="similarity">
    <text evidence="11 13">In the C-terminal section; belongs to the helicase family. RecG subfamily.</text>
</comment>
<evidence type="ECO:0000256" key="4">
    <source>
        <dbReference type="ARBA" id="ARBA00022763"/>
    </source>
</evidence>
<dbReference type="PROSITE" id="PS51192">
    <property type="entry name" value="HELICASE_ATP_BIND_1"/>
    <property type="match status" value="1"/>
</dbReference>
<evidence type="ECO:0000256" key="5">
    <source>
        <dbReference type="ARBA" id="ARBA00022801"/>
    </source>
</evidence>
<dbReference type="Pfam" id="PF17757">
    <property type="entry name" value="UvrB_inter"/>
    <property type="match status" value="1"/>
</dbReference>
<evidence type="ECO:0000256" key="6">
    <source>
        <dbReference type="ARBA" id="ARBA00022806"/>
    </source>
</evidence>
<dbReference type="InterPro" id="IPR005118">
    <property type="entry name" value="TRCF_C"/>
</dbReference>
<protein>
    <recommendedName>
        <fullName evidence="12 13">Transcription-repair-coupling factor</fullName>
        <shortName evidence="13">TRCF</shortName>
        <ecNumber evidence="13">3.6.4.-</ecNumber>
    </recommendedName>
</protein>
<comment type="subcellular location">
    <subcellularLocation>
        <location evidence="1 13">Cytoplasm</location>
    </subcellularLocation>
</comment>
<dbReference type="Gene3D" id="2.40.10.170">
    <property type="match status" value="1"/>
</dbReference>
<dbReference type="InterPro" id="IPR014001">
    <property type="entry name" value="Helicase_ATP-bd"/>
</dbReference>
<dbReference type="SMART" id="SM00487">
    <property type="entry name" value="DEXDc"/>
    <property type="match status" value="1"/>
</dbReference>
<keyword evidence="6" id="KW-0347">Helicase</keyword>
<dbReference type="SMART" id="SM01058">
    <property type="entry name" value="CarD_TRCF"/>
    <property type="match status" value="1"/>
</dbReference>
<evidence type="ECO:0000256" key="3">
    <source>
        <dbReference type="ARBA" id="ARBA00022741"/>
    </source>
</evidence>
<keyword evidence="3 13" id="KW-0547">Nucleotide-binding</keyword>
<dbReference type="InterPro" id="IPR047112">
    <property type="entry name" value="RecG/Mfd"/>
</dbReference>
<keyword evidence="5 13" id="KW-0378">Hydrolase</keyword>
<dbReference type="EMBL" id="CP049228">
    <property type="protein sequence ID" value="QIH24190.1"/>
    <property type="molecule type" value="Genomic_DNA"/>
</dbReference>
<dbReference type="GO" id="GO:0003684">
    <property type="term" value="F:damaged DNA binding"/>
    <property type="evidence" value="ECO:0007669"/>
    <property type="project" value="InterPro"/>
</dbReference>
<evidence type="ECO:0000256" key="13">
    <source>
        <dbReference type="HAMAP-Rule" id="MF_00969"/>
    </source>
</evidence>
<dbReference type="PANTHER" id="PTHR47964">
    <property type="entry name" value="ATP-DEPENDENT DNA HELICASE HOMOLOG RECG, CHLOROPLASTIC"/>
    <property type="match status" value="1"/>
</dbReference>
<dbReference type="InterPro" id="IPR001650">
    <property type="entry name" value="Helicase_C-like"/>
</dbReference>
<dbReference type="SMART" id="SM00490">
    <property type="entry name" value="HELICc"/>
    <property type="match status" value="1"/>
</dbReference>
<dbReference type="SUPFAM" id="SSF52540">
    <property type="entry name" value="P-loop containing nucleoside triphosphate hydrolases"/>
    <property type="match status" value="4"/>
</dbReference>
<dbReference type="Pfam" id="PF00270">
    <property type="entry name" value="DEAD"/>
    <property type="match status" value="1"/>
</dbReference>
<keyword evidence="2 13" id="KW-0963">Cytoplasm</keyword>
<dbReference type="FunFam" id="3.40.50.300:FF:000546">
    <property type="entry name" value="Transcription-repair-coupling factor"/>
    <property type="match status" value="1"/>
</dbReference>
<keyword evidence="7 13" id="KW-0067">ATP-binding</keyword>
<keyword evidence="4 13" id="KW-0227">DNA damage</keyword>
<evidence type="ECO:0000259" key="15">
    <source>
        <dbReference type="PROSITE" id="PS51194"/>
    </source>
</evidence>
<dbReference type="Gene3D" id="3.90.1150.50">
    <property type="entry name" value="Transcription-repair-coupling factor, D7 domain"/>
    <property type="match status" value="1"/>
</dbReference>
<sequence>MKLSELIAADANLVNFIKAVPQAKNSMLTGVNFGAFNLIIRELLHRLQQPILIVASDENRAQQIYSSLVELFEENMVHFFPVEPLLETQAAVSSLDELSQRLDAMSFLLTKQKGIVISTPQALQYPLPAAIKFKANSLTLKVNQVCNLSKICDFLVRCGYKRDDLVANPGEFALRGDILDIYPINIAYPYRIEFFDDEIDNIRTFNPVSQRTKDSLTEVVIEPADDQLDKLYQNEDYTTILDYLTESGIICFDDIRAIRQNIVQIDARNRDYLTHETSTNIKNSRLDFTSIFNQIVQAKIYSSLFQVSVNDLKIDQLLNLHTREPQQFFSQMSLIKNELSVYELQQQTVIIQADNLVRAKQIKSTFADYGIDITIAAENKLIPNKRQIIVDNFNQGFVLPRINLVYLTEHDLFNRQLHIHKKIKSLENAQQIRSYQELNPGDYVVHINHGIGIFEGIKTLESNGKKGDYITITYRNHDQLFVPADQLGVVQKYVASDGKIPKINKLGGNEWAKTKCRVQEKIEDIADELLAIYAHRATEKGFAFLPDDELQRDFEASFPYLETPDQIKAIKEIKLDMQKEKPMDRLLVGDVGFGKTEVALRAAFKAIDSGKQVAFLVPTTILAEQHYATMLERFKDFPVNVAMLCRFQTEKEADEIATNLSNGKIDIVVGTHRILSRDIKFKNLGLLIIDEEQRFGVKHKEKLKKLKNNIDVLTLTATPIPRTLHMSMIGVRDLSVMETPPANRYPIQTYVTEETPNIVREACLRELARNGQIFFLHNKIQDIDQKVAYLSQLIPEARIEYIHGRMSERQLEDIMLRFTQKKFDILVTTTIIETGVDLPNVNTLLVENADTYGLSQLYQLRGRIGRSSRLAYAYFLYKRDKVLTEVSEKRLNAIRDFTALGSGFKIAMRDLSIRGAGNVLGKQQHGFIDSVGYDLYAQMLDQTIKQKRGDKVCHKTNAEVRINLEAYIPTEYISSQKQKIEFYKKIKHANNVKAIDDIADELIDRFGTYPKSVENLLNIATIKVLADTAQILSITNIDEKIDIVLDQKASEELKGPNIFRTLEHVCFRARVSVDHDCLHVRLILDSKSSWRTIFNELKVFLQAVIDILHK</sequence>
<keyword evidence="8 13" id="KW-0238">DNA-binding</keyword>
<feature type="domain" description="Helicase ATP-binding" evidence="14">
    <location>
        <begin position="576"/>
        <end position="737"/>
    </location>
</feature>
<dbReference type="Pfam" id="PF00271">
    <property type="entry name" value="Helicase_C"/>
    <property type="match status" value="1"/>
</dbReference>
<evidence type="ECO:0000256" key="9">
    <source>
        <dbReference type="ARBA" id="ARBA00023204"/>
    </source>
</evidence>
<dbReference type="Proteomes" id="UP000501676">
    <property type="component" value="Chromosome"/>
</dbReference>
<evidence type="ECO:0000313" key="16">
    <source>
        <dbReference type="EMBL" id="QIH24190.1"/>
    </source>
</evidence>
<dbReference type="InterPro" id="IPR003711">
    <property type="entry name" value="CarD-like/TRCF_RID"/>
</dbReference>
<dbReference type="GO" id="GO:0006355">
    <property type="term" value="P:regulation of DNA-templated transcription"/>
    <property type="evidence" value="ECO:0007669"/>
    <property type="project" value="UniProtKB-UniRule"/>
</dbReference>
<comment type="function">
    <text evidence="13">Couples transcription and DNA repair by recognizing RNA polymerase (RNAP) stalled at DNA lesions. Mediates ATP-dependent release of RNAP and its truncated transcript from the DNA, and recruitment of nucleotide excision repair machinery to the damaged site.</text>
</comment>
<dbReference type="SMART" id="SM00982">
    <property type="entry name" value="TRCF"/>
    <property type="match status" value="1"/>
</dbReference>
<proteinExistence type="inferred from homology"/>
<dbReference type="Pfam" id="PF02559">
    <property type="entry name" value="CarD_TRCF_RID"/>
    <property type="match status" value="1"/>
</dbReference>
<dbReference type="InterPro" id="IPR027417">
    <property type="entry name" value="P-loop_NTPase"/>
</dbReference>
<dbReference type="InterPro" id="IPR004576">
    <property type="entry name" value="Mfd"/>
</dbReference>
<dbReference type="InterPro" id="IPR011545">
    <property type="entry name" value="DEAD/DEAH_box_helicase_dom"/>
</dbReference>
<evidence type="ECO:0000259" key="14">
    <source>
        <dbReference type="PROSITE" id="PS51192"/>
    </source>
</evidence>
<dbReference type="SUPFAM" id="SSF141259">
    <property type="entry name" value="CarD-like"/>
    <property type="match status" value="1"/>
</dbReference>
<dbReference type="SUPFAM" id="SSF143517">
    <property type="entry name" value="TRCF domain-like"/>
    <property type="match status" value="1"/>
</dbReference>
<gene>
    <name evidence="13 16" type="primary">mfd</name>
    <name evidence="16" type="ORF">G6Z83_05840</name>
</gene>
<dbReference type="GO" id="GO:0005737">
    <property type="term" value="C:cytoplasm"/>
    <property type="evidence" value="ECO:0007669"/>
    <property type="project" value="UniProtKB-SubCell"/>
</dbReference>
<dbReference type="Gene3D" id="3.30.2060.10">
    <property type="entry name" value="Penicillin-binding protein 1b domain"/>
    <property type="match status" value="1"/>
</dbReference>
<organism evidence="16 17">
    <name type="scientific">Lactobacillus iners</name>
    <dbReference type="NCBI Taxonomy" id="147802"/>
    <lineage>
        <taxon>Bacteria</taxon>
        <taxon>Bacillati</taxon>
        <taxon>Bacillota</taxon>
        <taxon>Bacilli</taxon>
        <taxon>Lactobacillales</taxon>
        <taxon>Lactobacillaceae</taxon>
        <taxon>Lactobacillus</taxon>
    </lineage>
</organism>
<evidence type="ECO:0000256" key="11">
    <source>
        <dbReference type="ARBA" id="ARBA00061399"/>
    </source>
</evidence>
<dbReference type="InterPro" id="IPR036101">
    <property type="entry name" value="CarD-like/TRCF_RID_sf"/>
</dbReference>
<dbReference type="NCBIfam" id="TIGR00580">
    <property type="entry name" value="mfd"/>
    <property type="match status" value="1"/>
</dbReference>
<dbReference type="InterPro" id="IPR041471">
    <property type="entry name" value="UvrB_inter"/>
</dbReference>
<dbReference type="Gene3D" id="3.40.50.300">
    <property type="entry name" value="P-loop containing nucleotide triphosphate hydrolases"/>
    <property type="match status" value="2"/>
</dbReference>
<dbReference type="AlphaFoldDB" id="A0A6G7B9V1"/>
<evidence type="ECO:0000256" key="12">
    <source>
        <dbReference type="ARBA" id="ARBA00070128"/>
    </source>
</evidence>
<name>A0A6G7B9V1_9LACO</name>
<dbReference type="HAMAP" id="MF_00969">
    <property type="entry name" value="TRCF"/>
    <property type="match status" value="1"/>
</dbReference>
<feature type="domain" description="Helicase C-terminal" evidence="15">
    <location>
        <begin position="750"/>
        <end position="912"/>
    </location>
</feature>
<dbReference type="CDD" id="cd17991">
    <property type="entry name" value="DEXHc_TRCF"/>
    <property type="match status" value="1"/>
</dbReference>
<dbReference type="GO" id="GO:0016787">
    <property type="term" value="F:hydrolase activity"/>
    <property type="evidence" value="ECO:0007669"/>
    <property type="project" value="UniProtKB-KW"/>
</dbReference>
<dbReference type="GO" id="GO:0005524">
    <property type="term" value="F:ATP binding"/>
    <property type="evidence" value="ECO:0007669"/>
    <property type="project" value="UniProtKB-UniRule"/>
</dbReference>